<name>A0AAD6CE31_9EURO</name>
<dbReference type="AlphaFoldDB" id="A0AAD6CE31"/>
<proteinExistence type="predicted"/>
<protein>
    <submittedName>
        <fullName evidence="2">Uncharacterized protein</fullName>
    </submittedName>
</protein>
<feature type="compositionally biased region" description="Polar residues" evidence="1">
    <location>
        <begin position="37"/>
        <end position="55"/>
    </location>
</feature>
<accession>A0AAD6CE31</accession>
<comment type="caution">
    <text evidence="2">The sequence shown here is derived from an EMBL/GenBank/DDBJ whole genome shotgun (WGS) entry which is preliminary data.</text>
</comment>
<feature type="compositionally biased region" description="Basic and acidic residues" evidence="1">
    <location>
        <begin position="1"/>
        <end position="20"/>
    </location>
</feature>
<sequence length="104" mass="11470">MSDFFRRASDALQHRQRQDSADSTNVPDPSDAAKQPEQPSLNQQAGSNQPATQATEGLAGQAAGDDAHPKHRFWVWGHHQDNKPMTKPEPSQAKKDDIDWVIGS</sequence>
<reference evidence="2" key="2">
    <citation type="journal article" date="2023" name="IMA Fungus">
        <title>Comparative genomic study of the Penicillium genus elucidates a diverse pangenome and 15 lateral gene transfer events.</title>
        <authorList>
            <person name="Petersen C."/>
            <person name="Sorensen T."/>
            <person name="Nielsen M.R."/>
            <person name="Sondergaard T.E."/>
            <person name="Sorensen J.L."/>
            <person name="Fitzpatrick D.A."/>
            <person name="Frisvad J.C."/>
            <person name="Nielsen K.L."/>
        </authorList>
    </citation>
    <scope>NUCLEOTIDE SEQUENCE</scope>
    <source>
        <strain evidence="2">IBT 16125</strain>
    </source>
</reference>
<feature type="compositionally biased region" description="Basic and acidic residues" evidence="1">
    <location>
        <begin position="78"/>
        <end position="98"/>
    </location>
</feature>
<feature type="region of interest" description="Disordered" evidence="1">
    <location>
        <begin position="1"/>
        <end position="104"/>
    </location>
</feature>
<dbReference type="RefSeq" id="XP_056770440.1">
    <property type="nucleotide sequence ID" value="XM_056906333.1"/>
</dbReference>
<evidence type="ECO:0000313" key="2">
    <source>
        <dbReference type="EMBL" id="KAJ5461398.1"/>
    </source>
</evidence>
<organism evidence="2 3">
    <name type="scientific">Penicillium daleae</name>
    <dbReference type="NCBI Taxonomy" id="63821"/>
    <lineage>
        <taxon>Eukaryota</taxon>
        <taxon>Fungi</taxon>
        <taxon>Dikarya</taxon>
        <taxon>Ascomycota</taxon>
        <taxon>Pezizomycotina</taxon>
        <taxon>Eurotiomycetes</taxon>
        <taxon>Eurotiomycetidae</taxon>
        <taxon>Eurotiales</taxon>
        <taxon>Aspergillaceae</taxon>
        <taxon>Penicillium</taxon>
    </lineage>
</organism>
<evidence type="ECO:0000256" key="1">
    <source>
        <dbReference type="SAM" id="MobiDB-lite"/>
    </source>
</evidence>
<dbReference type="GeneID" id="81596576"/>
<dbReference type="Proteomes" id="UP001213681">
    <property type="component" value="Unassembled WGS sequence"/>
</dbReference>
<dbReference type="EMBL" id="JAPVEA010000002">
    <property type="protein sequence ID" value="KAJ5461398.1"/>
    <property type="molecule type" value="Genomic_DNA"/>
</dbReference>
<reference evidence="2" key="1">
    <citation type="submission" date="2022-12" db="EMBL/GenBank/DDBJ databases">
        <authorList>
            <person name="Petersen C."/>
        </authorList>
    </citation>
    <scope>NUCLEOTIDE SEQUENCE</scope>
    <source>
        <strain evidence="2">IBT 16125</strain>
    </source>
</reference>
<evidence type="ECO:0000313" key="3">
    <source>
        <dbReference type="Proteomes" id="UP001213681"/>
    </source>
</evidence>
<keyword evidence="3" id="KW-1185">Reference proteome</keyword>
<gene>
    <name evidence="2" type="ORF">N7458_002950</name>
</gene>